<dbReference type="PANTHER" id="PTHR24324:SF5">
    <property type="entry name" value="HEMATOPOIETICALLY-EXPRESSED HOMEOBOX PROTEIN HHEX"/>
    <property type="match status" value="1"/>
</dbReference>
<feature type="DNA-binding region" description="Homeobox" evidence="5">
    <location>
        <begin position="3"/>
        <end position="55"/>
    </location>
</feature>
<keyword evidence="4 5" id="KW-0539">Nucleus</keyword>
<dbReference type="Pfam" id="PF00046">
    <property type="entry name" value="Homeodomain"/>
    <property type="match status" value="1"/>
</dbReference>
<dbReference type="InterPro" id="IPR051000">
    <property type="entry name" value="Homeobox_DNA-bind_prot"/>
</dbReference>
<dbReference type="InterPro" id="IPR009057">
    <property type="entry name" value="Homeodomain-like_sf"/>
</dbReference>
<dbReference type="PROSITE" id="PS50071">
    <property type="entry name" value="HOMEOBOX_2"/>
    <property type="match status" value="1"/>
</dbReference>
<dbReference type="InterPro" id="IPR001356">
    <property type="entry name" value="HD"/>
</dbReference>
<evidence type="ECO:0000313" key="8">
    <source>
        <dbReference type="EMBL" id="CAI8052315.1"/>
    </source>
</evidence>
<dbReference type="InterPro" id="IPR017970">
    <property type="entry name" value="Homeobox_CS"/>
</dbReference>
<dbReference type="SUPFAM" id="SSF46689">
    <property type="entry name" value="Homeodomain-like"/>
    <property type="match status" value="1"/>
</dbReference>
<keyword evidence="9" id="KW-1185">Reference proteome</keyword>
<dbReference type="CDD" id="cd00086">
    <property type="entry name" value="homeodomain"/>
    <property type="match status" value="1"/>
</dbReference>
<dbReference type="SMART" id="SM00389">
    <property type="entry name" value="HOX"/>
    <property type="match status" value="1"/>
</dbReference>
<keyword evidence="3 5" id="KW-0371">Homeobox</keyword>
<comment type="subcellular location">
    <subcellularLocation>
        <location evidence="1 5 6">Nucleus</location>
    </subcellularLocation>
</comment>
<name>A0AA35XI33_GEOBA</name>
<evidence type="ECO:0000256" key="2">
    <source>
        <dbReference type="ARBA" id="ARBA00023125"/>
    </source>
</evidence>
<evidence type="ECO:0000256" key="4">
    <source>
        <dbReference type="ARBA" id="ARBA00023242"/>
    </source>
</evidence>
<comment type="caution">
    <text evidence="8">The sequence shown here is derived from an EMBL/GenBank/DDBJ whole genome shotgun (WGS) entry which is preliminary data.</text>
</comment>
<dbReference type="GO" id="GO:0000981">
    <property type="term" value="F:DNA-binding transcription factor activity, RNA polymerase II-specific"/>
    <property type="evidence" value="ECO:0007669"/>
    <property type="project" value="InterPro"/>
</dbReference>
<dbReference type="Gene3D" id="1.10.10.60">
    <property type="entry name" value="Homeodomain-like"/>
    <property type="match status" value="1"/>
</dbReference>
<protein>
    <submittedName>
        <fullName evidence="8">Hematopoietically-expressed homeobox protein HHEX homolog</fullName>
    </submittedName>
</protein>
<reference evidence="8" key="1">
    <citation type="submission" date="2023-03" db="EMBL/GenBank/DDBJ databases">
        <authorList>
            <person name="Steffen K."/>
            <person name="Cardenas P."/>
        </authorList>
    </citation>
    <scope>NUCLEOTIDE SEQUENCE</scope>
</reference>
<dbReference type="PROSITE" id="PS00027">
    <property type="entry name" value="HOMEOBOX_1"/>
    <property type="match status" value="1"/>
</dbReference>
<evidence type="ECO:0000259" key="7">
    <source>
        <dbReference type="PROSITE" id="PS50071"/>
    </source>
</evidence>
<gene>
    <name evidence="8" type="ORF">GBAR_LOCUS28615</name>
</gene>
<dbReference type="PANTHER" id="PTHR24324">
    <property type="entry name" value="HOMEOBOX PROTEIN HHEX"/>
    <property type="match status" value="1"/>
</dbReference>
<evidence type="ECO:0000256" key="5">
    <source>
        <dbReference type="PROSITE-ProRule" id="PRU00108"/>
    </source>
</evidence>
<dbReference type="AlphaFoldDB" id="A0AA35XI33"/>
<accession>A0AA35XI33</accession>
<evidence type="ECO:0000256" key="3">
    <source>
        <dbReference type="ARBA" id="ARBA00023155"/>
    </source>
</evidence>
<keyword evidence="2 5" id="KW-0238">DNA-binding</keyword>
<dbReference type="Proteomes" id="UP001174909">
    <property type="component" value="Unassembled WGS sequence"/>
</dbReference>
<sequence>MRFTPAQIQVLERKFQKQHYLLPADRKFLAKSLQMTERQVKTWFQNKRAQYKRTRPLVRNPVYHHPGFPGTTPLPVTALPRLQVLQAGPLGINIHFPVTPSGALGCNSTLLPPPHLGLATFNPTPIPPLPPHLPMPMAYIPVPLTPAE</sequence>
<dbReference type="GO" id="GO:0005634">
    <property type="term" value="C:nucleus"/>
    <property type="evidence" value="ECO:0007669"/>
    <property type="project" value="UniProtKB-SubCell"/>
</dbReference>
<evidence type="ECO:0000313" key="9">
    <source>
        <dbReference type="Proteomes" id="UP001174909"/>
    </source>
</evidence>
<dbReference type="GO" id="GO:0000978">
    <property type="term" value="F:RNA polymerase II cis-regulatory region sequence-specific DNA binding"/>
    <property type="evidence" value="ECO:0007669"/>
    <property type="project" value="TreeGrafter"/>
</dbReference>
<evidence type="ECO:0000256" key="1">
    <source>
        <dbReference type="ARBA" id="ARBA00004123"/>
    </source>
</evidence>
<feature type="domain" description="Homeobox" evidence="7">
    <location>
        <begin position="1"/>
        <end position="54"/>
    </location>
</feature>
<dbReference type="EMBL" id="CASHTH010003999">
    <property type="protein sequence ID" value="CAI8052315.1"/>
    <property type="molecule type" value="Genomic_DNA"/>
</dbReference>
<proteinExistence type="predicted"/>
<evidence type="ECO:0000256" key="6">
    <source>
        <dbReference type="RuleBase" id="RU000682"/>
    </source>
</evidence>
<dbReference type="GO" id="GO:0030154">
    <property type="term" value="P:cell differentiation"/>
    <property type="evidence" value="ECO:0007669"/>
    <property type="project" value="TreeGrafter"/>
</dbReference>
<organism evidence="8 9">
    <name type="scientific">Geodia barretti</name>
    <name type="common">Barrett's horny sponge</name>
    <dbReference type="NCBI Taxonomy" id="519541"/>
    <lineage>
        <taxon>Eukaryota</taxon>
        <taxon>Metazoa</taxon>
        <taxon>Porifera</taxon>
        <taxon>Demospongiae</taxon>
        <taxon>Heteroscleromorpha</taxon>
        <taxon>Tetractinellida</taxon>
        <taxon>Astrophorina</taxon>
        <taxon>Geodiidae</taxon>
        <taxon>Geodia</taxon>
    </lineage>
</organism>